<dbReference type="PROSITE" id="PS00623">
    <property type="entry name" value="GMC_OXRED_1"/>
    <property type="match status" value="1"/>
</dbReference>
<reference evidence="10" key="1">
    <citation type="journal article" date="2017" name="Genome Biol.">
        <title>Comparative genomics reveals high biological diversity and specific adaptations in the industrially and medically important fungal genus Aspergillus.</title>
        <authorList>
            <person name="de Vries R.P."/>
            <person name="Riley R."/>
            <person name="Wiebenga A."/>
            <person name="Aguilar-Osorio G."/>
            <person name="Amillis S."/>
            <person name="Uchima C.A."/>
            <person name="Anderluh G."/>
            <person name="Asadollahi M."/>
            <person name="Askin M."/>
            <person name="Barry K."/>
            <person name="Battaglia E."/>
            <person name="Bayram O."/>
            <person name="Benocci T."/>
            <person name="Braus-Stromeyer S.A."/>
            <person name="Caldana C."/>
            <person name="Canovas D."/>
            <person name="Cerqueira G.C."/>
            <person name="Chen F."/>
            <person name="Chen W."/>
            <person name="Choi C."/>
            <person name="Clum A."/>
            <person name="Dos Santos R.A."/>
            <person name="Damasio A.R."/>
            <person name="Diallinas G."/>
            <person name="Emri T."/>
            <person name="Fekete E."/>
            <person name="Flipphi M."/>
            <person name="Freyberg S."/>
            <person name="Gallo A."/>
            <person name="Gournas C."/>
            <person name="Habgood R."/>
            <person name="Hainaut M."/>
            <person name="Harispe M.L."/>
            <person name="Henrissat B."/>
            <person name="Hilden K.S."/>
            <person name="Hope R."/>
            <person name="Hossain A."/>
            <person name="Karabika E."/>
            <person name="Karaffa L."/>
            <person name="Karanyi Z."/>
            <person name="Krasevec N."/>
            <person name="Kuo A."/>
            <person name="Kusch H."/>
            <person name="LaButti K."/>
            <person name="Lagendijk E.L."/>
            <person name="Lapidus A."/>
            <person name="Levasseur A."/>
            <person name="Lindquist E."/>
            <person name="Lipzen A."/>
            <person name="Logrieco A.F."/>
            <person name="MacCabe A."/>
            <person name="Maekelae M.R."/>
            <person name="Malavazi I."/>
            <person name="Melin P."/>
            <person name="Meyer V."/>
            <person name="Mielnichuk N."/>
            <person name="Miskei M."/>
            <person name="Molnar A.P."/>
            <person name="Mule G."/>
            <person name="Ngan C.Y."/>
            <person name="Orejas M."/>
            <person name="Orosz E."/>
            <person name="Ouedraogo J.P."/>
            <person name="Overkamp K.M."/>
            <person name="Park H.-S."/>
            <person name="Perrone G."/>
            <person name="Piumi F."/>
            <person name="Punt P.J."/>
            <person name="Ram A.F."/>
            <person name="Ramon A."/>
            <person name="Rauscher S."/>
            <person name="Record E."/>
            <person name="Riano-Pachon D.M."/>
            <person name="Robert V."/>
            <person name="Roehrig J."/>
            <person name="Ruller R."/>
            <person name="Salamov A."/>
            <person name="Salih N.S."/>
            <person name="Samson R.A."/>
            <person name="Sandor E."/>
            <person name="Sanguinetti M."/>
            <person name="Schuetze T."/>
            <person name="Sepcic K."/>
            <person name="Shelest E."/>
            <person name="Sherlock G."/>
            <person name="Sophianopoulou V."/>
            <person name="Squina F.M."/>
            <person name="Sun H."/>
            <person name="Susca A."/>
            <person name="Todd R.B."/>
            <person name="Tsang A."/>
            <person name="Unkles S.E."/>
            <person name="van de Wiele N."/>
            <person name="van Rossen-Uffink D."/>
            <person name="Oliveira J.V."/>
            <person name="Vesth T.C."/>
            <person name="Visser J."/>
            <person name="Yu J.-H."/>
            <person name="Zhou M."/>
            <person name="Andersen M.R."/>
            <person name="Archer D.B."/>
            <person name="Baker S.E."/>
            <person name="Benoit I."/>
            <person name="Brakhage A.A."/>
            <person name="Braus G.H."/>
            <person name="Fischer R."/>
            <person name="Frisvad J.C."/>
            <person name="Goldman G.H."/>
            <person name="Houbraken J."/>
            <person name="Oakley B."/>
            <person name="Pocsi I."/>
            <person name="Scazzocchio C."/>
            <person name="Seiboth B."/>
            <person name="vanKuyk P.A."/>
            <person name="Wortman J."/>
            <person name="Dyer P.S."/>
            <person name="Grigoriev I.V."/>
        </authorList>
    </citation>
    <scope>NUCLEOTIDE SEQUENCE [LARGE SCALE GENOMIC DNA]</scope>
    <source>
        <strain evidence="10">ITEM 5010</strain>
    </source>
</reference>
<dbReference type="Gene3D" id="3.50.50.60">
    <property type="entry name" value="FAD/NAD(P)-binding domain"/>
    <property type="match status" value="1"/>
</dbReference>
<dbReference type="PANTHER" id="PTHR11552:SF201">
    <property type="entry name" value="GLUCOSE-METHANOL-CHOLINE OXIDOREDUCTASE N-TERMINAL DOMAIN-CONTAINING PROTEIN"/>
    <property type="match status" value="1"/>
</dbReference>
<dbReference type="PIRSF" id="PIRSF000137">
    <property type="entry name" value="Alcohol_oxidase"/>
    <property type="match status" value="1"/>
</dbReference>
<dbReference type="STRING" id="602072.A0A1R3RJD2"/>
<dbReference type="InterPro" id="IPR036188">
    <property type="entry name" value="FAD/NAD-bd_sf"/>
</dbReference>
<dbReference type="InterPro" id="IPR007867">
    <property type="entry name" value="GMC_OxRtase_C"/>
</dbReference>
<evidence type="ECO:0000256" key="5">
    <source>
        <dbReference type="ARBA" id="ARBA00023002"/>
    </source>
</evidence>
<evidence type="ECO:0000259" key="8">
    <source>
        <dbReference type="PROSITE" id="PS00623"/>
    </source>
</evidence>
<dbReference type="InterPro" id="IPR012132">
    <property type="entry name" value="GMC_OxRdtase"/>
</dbReference>
<feature type="binding site" evidence="6">
    <location>
        <begin position="96"/>
        <end position="99"/>
    </location>
    <ligand>
        <name>FAD</name>
        <dbReference type="ChEBI" id="CHEBI:57692"/>
    </ligand>
</feature>
<keyword evidence="5" id="KW-0560">Oxidoreductase</keyword>
<dbReference type="PANTHER" id="PTHR11552">
    <property type="entry name" value="GLUCOSE-METHANOL-CHOLINE GMC OXIDOREDUCTASE"/>
    <property type="match status" value="1"/>
</dbReference>
<evidence type="ECO:0000256" key="1">
    <source>
        <dbReference type="ARBA" id="ARBA00001974"/>
    </source>
</evidence>
<sequence length="553" mass="58821">MSSTPPSSTHYLIVGGGTAGLVIANRLSENPEVNVLVLEAGPDRTSDLEIQNPDAWNGLVGSEVDWNMKFAPQAGLNNREPEHSAGKVLGGSSVINAAVYLPPSPAGIDAWTELGNTNWKWETLEPYLQKSVSVSTPAGEICRAAGVEVEGFGEKGPIQVTYPVLREEKNHPLLRAWGEAFQGEGYEFTRELLAEKRSVGTRAYAATVDARSGLRSGADGGYGVEAARRDNVTIVTGARVRRILFEEDSDIVVATGVEVALSDGEVVTVKATKEVILAAGVFHTPQLLELSGIGDRRVLSGLGIPVVIENPGVGRNLQNHHMSILPCPLKKVPELEDVAPGIKALAFVRLDGEVQADLAGQFLPGEQGLDKAIRGILENPNEASALIFLGLMPGASVAILVMIPCFPASRGNIHITSADPYTPPKIDACFFSHPLDVELMARHVQKLQQIPALPELQHFFQPPAAPTDLETTKASLHESAQIAHHACGAAAMLPREAGGVVDQELVVYGTKNLRVVDASVFPLIPHGNPVATVYAVAEMAADIIKGKTLNTTV</sequence>
<organism evidence="9 10">
    <name type="scientific">Aspergillus carbonarius (strain ITEM 5010)</name>
    <dbReference type="NCBI Taxonomy" id="602072"/>
    <lineage>
        <taxon>Eukaryota</taxon>
        <taxon>Fungi</taxon>
        <taxon>Dikarya</taxon>
        <taxon>Ascomycota</taxon>
        <taxon>Pezizomycotina</taxon>
        <taxon>Eurotiomycetes</taxon>
        <taxon>Eurotiomycetidae</taxon>
        <taxon>Eurotiales</taxon>
        <taxon>Aspergillaceae</taxon>
        <taxon>Aspergillus</taxon>
        <taxon>Aspergillus subgen. Circumdati</taxon>
    </lineage>
</organism>
<evidence type="ECO:0000256" key="4">
    <source>
        <dbReference type="ARBA" id="ARBA00022827"/>
    </source>
</evidence>
<dbReference type="VEuPathDB" id="FungiDB:ASPCADRAFT_208227"/>
<dbReference type="SUPFAM" id="SSF51905">
    <property type="entry name" value="FAD/NAD(P)-binding domain"/>
    <property type="match status" value="1"/>
</dbReference>
<dbReference type="Gene3D" id="3.30.560.10">
    <property type="entry name" value="Glucose Oxidase, domain 3"/>
    <property type="match status" value="1"/>
</dbReference>
<protein>
    <submittedName>
        <fullName evidence="9">GMC oxidoreductase</fullName>
    </submittedName>
</protein>
<evidence type="ECO:0000313" key="9">
    <source>
        <dbReference type="EMBL" id="OOF94578.1"/>
    </source>
</evidence>
<keyword evidence="10" id="KW-1185">Reference proteome</keyword>
<feature type="binding site" evidence="6">
    <location>
        <position position="240"/>
    </location>
    <ligand>
        <name>FAD</name>
        <dbReference type="ChEBI" id="CHEBI:57692"/>
    </ligand>
</feature>
<comment type="cofactor">
    <cofactor evidence="1 6">
        <name>FAD</name>
        <dbReference type="ChEBI" id="CHEBI:57692"/>
    </cofactor>
</comment>
<accession>A0A1R3RJD2</accession>
<dbReference type="OrthoDB" id="269227at2759"/>
<dbReference type="AlphaFoldDB" id="A0A1R3RJD2"/>
<gene>
    <name evidence="9" type="ORF">ASPCADRAFT_208227</name>
</gene>
<dbReference type="SUPFAM" id="SSF54373">
    <property type="entry name" value="FAD-linked reductases, C-terminal domain"/>
    <property type="match status" value="1"/>
</dbReference>
<dbReference type="OMA" id="AGINAWA"/>
<dbReference type="EMBL" id="KV907501">
    <property type="protein sequence ID" value="OOF94578.1"/>
    <property type="molecule type" value="Genomic_DNA"/>
</dbReference>
<dbReference type="GO" id="GO:0016614">
    <property type="term" value="F:oxidoreductase activity, acting on CH-OH group of donors"/>
    <property type="evidence" value="ECO:0007669"/>
    <property type="project" value="InterPro"/>
</dbReference>
<dbReference type="InterPro" id="IPR000172">
    <property type="entry name" value="GMC_OxRdtase_N"/>
</dbReference>
<evidence type="ECO:0000313" key="10">
    <source>
        <dbReference type="Proteomes" id="UP000188318"/>
    </source>
</evidence>
<evidence type="ECO:0000256" key="7">
    <source>
        <dbReference type="RuleBase" id="RU003968"/>
    </source>
</evidence>
<dbReference type="GO" id="GO:0050660">
    <property type="term" value="F:flavin adenine dinucleotide binding"/>
    <property type="evidence" value="ECO:0007669"/>
    <property type="project" value="InterPro"/>
</dbReference>
<evidence type="ECO:0000256" key="2">
    <source>
        <dbReference type="ARBA" id="ARBA00010790"/>
    </source>
</evidence>
<keyword evidence="4 6" id="KW-0274">FAD</keyword>
<feature type="domain" description="Glucose-methanol-choline oxidoreductase N-terminal" evidence="8">
    <location>
        <begin position="86"/>
        <end position="109"/>
    </location>
</feature>
<keyword evidence="3 7" id="KW-0285">Flavoprotein</keyword>
<evidence type="ECO:0000256" key="6">
    <source>
        <dbReference type="PIRSR" id="PIRSR000137-2"/>
    </source>
</evidence>
<evidence type="ECO:0000256" key="3">
    <source>
        <dbReference type="ARBA" id="ARBA00022630"/>
    </source>
</evidence>
<proteinExistence type="inferred from homology"/>
<comment type="similarity">
    <text evidence="2 7">Belongs to the GMC oxidoreductase family.</text>
</comment>
<dbReference type="Proteomes" id="UP000188318">
    <property type="component" value="Unassembled WGS sequence"/>
</dbReference>
<feature type="binding site" evidence="6">
    <location>
        <position position="88"/>
    </location>
    <ligand>
        <name>FAD</name>
        <dbReference type="ChEBI" id="CHEBI:57692"/>
    </ligand>
</feature>
<dbReference type="Pfam" id="PF00732">
    <property type="entry name" value="GMC_oxred_N"/>
    <property type="match status" value="1"/>
</dbReference>
<dbReference type="Pfam" id="PF05199">
    <property type="entry name" value="GMC_oxred_C"/>
    <property type="match status" value="1"/>
</dbReference>
<name>A0A1R3RJD2_ASPC5</name>